<proteinExistence type="predicted"/>
<protein>
    <submittedName>
        <fullName evidence="1">Uncharacterized protein</fullName>
    </submittedName>
</protein>
<name>C9Y6V1_CURXX</name>
<dbReference type="EMBL" id="FN543102">
    <property type="protein sequence ID" value="CBA26590.1"/>
    <property type="molecule type" value="Genomic_DNA"/>
</dbReference>
<evidence type="ECO:0000313" key="1">
    <source>
        <dbReference type="EMBL" id="CBA26590.1"/>
    </source>
</evidence>
<gene>
    <name evidence="1" type="ORF">Csp_H39340</name>
</gene>
<dbReference type="AlphaFoldDB" id="C9Y6V1"/>
<reference evidence="1" key="1">
    <citation type="journal article" date="2010" name="Nature">
        <title>The Dynamic genome of Hydra.</title>
        <authorList>
            <person name="Chapman J.A."/>
            <person name="Kirkness E.F."/>
            <person name="Simakov O."/>
            <person name="Hampson S.E."/>
            <person name="Mitros T."/>
            <person name="Weinmaier T."/>
            <person name="Rattei T."/>
            <person name="Balasubramanian P.G."/>
            <person name="Borman J."/>
            <person name="Busam D."/>
            <person name="Disbennett K."/>
            <person name="Pfannkoch C."/>
            <person name="Sumin N."/>
            <person name="Sutton G."/>
            <person name="Viswanathan L."/>
            <person name="Walenz B."/>
            <person name="Goodstein D.M."/>
            <person name="Hellsten U."/>
            <person name="Kawashima T."/>
            <person name="Prochnik S.E."/>
            <person name="Putnam N.H."/>
            <person name="Shu S."/>
            <person name="Blumberg B."/>
            <person name="Dana C.E."/>
            <person name="Gee L."/>
            <person name="Kibler D.F."/>
            <person name="Law L."/>
            <person name="Lindgens D."/>
            <person name="Martinez D.E."/>
            <person name="Peng J."/>
            <person name="Wigge P.A."/>
            <person name="Bertulat B."/>
            <person name="Guder C."/>
            <person name="Nakamura Y."/>
            <person name="Ozbek S."/>
            <person name="Watanabe H."/>
            <person name="Khalturin K."/>
            <person name="Hemmrich G."/>
            <person name="Franke A."/>
            <person name="Augustin R."/>
            <person name="Fraune S."/>
            <person name="Hayakawa E."/>
            <person name="Hayakawa S."/>
            <person name="Hirose M."/>
            <person name="Hwang J."/>
            <person name="Ikeo K."/>
            <person name="Nishimiya-Fujisawa C."/>
            <person name="Ogura A."/>
            <person name="Takahashi T."/>
            <person name="Steinmetz P.R."/>
            <person name="Zhang X."/>
            <person name="Aufschnaiter R."/>
            <person name="Eder M.K."/>
            <person name="Gorny A.K."/>
            <person name="Salvenmoser W."/>
            <person name="Heimberg A.M."/>
            <person name="Wheeler B.M."/>
            <person name="Peterson K.J."/>
            <person name="Boettger A."/>
            <person name="Tischler P."/>
            <person name="Wolf A."/>
            <person name="Gojobori T."/>
            <person name="Remington K.A."/>
            <person name="Strausberg R.L."/>
            <person name="Venter J."/>
            <person name="Technau U."/>
            <person name="Hobmayer B."/>
            <person name="Bosch T.C."/>
            <person name="Holstein T.W."/>
            <person name="Fujisawa T."/>
            <person name="Bode H.R."/>
            <person name="David C.N."/>
            <person name="Rokhsar D.S."/>
            <person name="Steele R.E."/>
        </authorList>
    </citation>
    <scope>NUCLEOTIDE SEQUENCE</scope>
</reference>
<accession>C9Y6V1</accession>
<organism evidence="1">
    <name type="scientific">Curvibacter symbiont subsp. Hydra magnipapillata</name>
    <dbReference type="NCBI Taxonomy" id="667019"/>
    <lineage>
        <taxon>Bacteria</taxon>
        <taxon>Pseudomonadati</taxon>
        <taxon>Pseudomonadota</taxon>
        <taxon>Betaproteobacteria</taxon>
        <taxon>Burkholderiales</taxon>
        <taxon>Comamonadaceae</taxon>
        <taxon>Curvibacter</taxon>
    </lineage>
</organism>
<sequence length="42" mass="4533">MMDPWLIKFLRGSAAQCSKTNDFQSMASPHDSAIALPGPAKL</sequence>